<dbReference type="InterPro" id="IPR029056">
    <property type="entry name" value="Ribokinase-like"/>
</dbReference>
<comment type="similarity">
    <text evidence="1">Belongs to the carbohydrate kinase PfkB family.</text>
</comment>
<evidence type="ECO:0000313" key="5">
    <source>
        <dbReference type="EMBL" id="PIZ17598.1"/>
    </source>
</evidence>
<dbReference type="EMBL" id="PFMR01000102">
    <property type="protein sequence ID" value="PIZ17598.1"/>
    <property type="molecule type" value="Genomic_DNA"/>
</dbReference>
<organism evidence="5 6">
    <name type="scientific">Candidatus Desantisbacteria bacterium CG_4_10_14_0_8_um_filter_48_22</name>
    <dbReference type="NCBI Taxonomy" id="1974543"/>
    <lineage>
        <taxon>Bacteria</taxon>
        <taxon>Candidatus Desantisiibacteriota</taxon>
    </lineage>
</organism>
<dbReference type="Gene3D" id="3.40.1190.20">
    <property type="match status" value="1"/>
</dbReference>
<dbReference type="SUPFAM" id="SSF53613">
    <property type="entry name" value="Ribokinase-like"/>
    <property type="match status" value="1"/>
</dbReference>
<dbReference type="InterPro" id="IPR050306">
    <property type="entry name" value="PfkB_Carbo_kinase"/>
</dbReference>
<dbReference type="GO" id="GO:0042840">
    <property type="term" value="P:D-glucuronate catabolic process"/>
    <property type="evidence" value="ECO:0007669"/>
    <property type="project" value="TreeGrafter"/>
</dbReference>
<evidence type="ECO:0000313" key="6">
    <source>
        <dbReference type="Proteomes" id="UP000229307"/>
    </source>
</evidence>
<dbReference type="AlphaFoldDB" id="A0A2M7SDL1"/>
<comment type="caution">
    <text evidence="5">The sequence shown here is derived from an EMBL/GenBank/DDBJ whole genome shotgun (WGS) entry which is preliminary data.</text>
</comment>
<dbReference type="GO" id="GO:0005829">
    <property type="term" value="C:cytosol"/>
    <property type="evidence" value="ECO:0007669"/>
    <property type="project" value="TreeGrafter"/>
</dbReference>
<name>A0A2M7SDL1_9BACT</name>
<dbReference type="Pfam" id="PF00294">
    <property type="entry name" value="PfkB"/>
    <property type="match status" value="1"/>
</dbReference>
<feature type="domain" description="Carbohydrate kinase PfkB" evidence="4">
    <location>
        <begin position="2"/>
        <end position="200"/>
    </location>
</feature>
<evidence type="ECO:0000256" key="2">
    <source>
        <dbReference type="ARBA" id="ARBA00022679"/>
    </source>
</evidence>
<evidence type="ECO:0000256" key="1">
    <source>
        <dbReference type="ARBA" id="ARBA00010688"/>
    </source>
</evidence>
<accession>A0A2M7SDL1</accession>
<dbReference type="PANTHER" id="PTHR43085:SF15">
    <property type="entry name" value="2-DEHYDRO-3-DEOXYGLUCONOKINASE"/>
    <property type="match status" value="1"/>
</dbReference>
<keyword evidence="3" id="KW-0418">Kinase</keyword>
<dbReference type="GO" id="GO:0006974">
    <property type="term" value="P:DNA damage response"/>
    <property type="evidence" value="ECO:0007669"/>
    <property type="project" value="TreeGrafter"/>
</dbReference>
<sequence length="213" mass="23518">MVFVLPDGERSFIHYFGANSTFGEKDVDYNFIKGAKIFNVAGFFLLPAMEGKPIANVFRKVKQMGITTTFDTAWDSRGRWLKAIKHAFPYVDVFLPSLAEAKMISGESEPDRICRFFLDRGVKTVGLKMGPKGSYLKTKDIKMYVPPYKVKSIDGTGAGDAFVSGFLAGMVRNWPFEKCIKLANAVGALATTKVGATSGVSSMRDALEIMKQR</sequence>
<dbReference type="GO" id="GO:0019698">
    <property type="term" value="P:D-galacturonate catabolic process"/>
    <property type="evidence" value="ECO:0007669"/>
    <property type="project" value="TreeGrafter"/>
</dbReference>
<keyword evidence="2" id="KW-0808">Transferase</keyword>
<reference evidence="6" key="1">
    <citation type="submission" date="2017-09" db="EMBL/GenBank/DDBJ databases">
        <title>Depth-based differentiation of microbial function through sediment-hosted aquifers and enrichment of novel symbionts in the deep terrestrial subsurface.</title>
        <authorList>
            <person name="Probst A.J."/>
            <person name="Ladd B."/>
            <person name="Jarett J.K."/>
            <person name="Geller-Mcgrath D.E."/>
            <person name="Sieber C.M.K."/>
            <person name="Emerson J.B."/>
            <person name="Anantharaman K."/>
            <person name="Thomas B.C."/>
            <person name="Malmstrom R."/>
            <person name="Stieglmeier M."/>
            <person name="Klingl A."/>
            <person name="Woyke T."/>
            <person name="Ryan C.M."/>
            <person name="Banfield J.F."/>
        </authorList>
    </citation>
    <scope>NUCLEOTIDE SEQUENCE [LARGE SCALE GENOMIC DNA]</scope>
</reference>
<dbReference type="Proteomes" id="UP000229307">
    <property type="component" value="Unassembled WGS sequence"/>
</dbReference>
<gene>
    <name evidence="5" type="ORF">COY52_03750</name>
</gene>
<evidence type="ECO:0000256" key="3">
    <source>
        <dbReference type="ARBA" id="ARBA00022777"/>
    </source>
</evidence>
<proteinExistence type="inferred from homology"/>
<protein>
    <recommendedName>
        <fullName evidence="4">Carbohydrate kinase PfkB domain-containing protein</fullName>
    </recommendedName>
</protein>
<dbReference type="PANTHER" id="PTHR43085">
    <property type="entry name" value="HEXOKINASE FAMILY MEMBER"/>
    <property type="match status" value="1"/>
</dbReference>
<dbReference type="InterPro" id="IPR011611">
    <property type="entry name" value="PfkB_dom"/>
</dbReference>
<evidence type="ECO:0000259" key="4">
    <source>
        <dbReference type="Pfam" id="PF00294"/>
    </source>
</evidence>
<dbReference type="GO" id="GO:0008673">
    <property type="term" value="F:2-dehydro-3-deoxygluconokinase activity"/>
    <property type="evidence" value="ECO:0007669"/>
    <property type="project" value="TreeGrafter"/>
</dbReference>